<dbReference type="InterPro" id="IPR009288">
    <property type="entry name" value="AIG2-like_dom"/>
</dbReference>
<evidence type="ECO:0000259" key="4">
    <source>
        <dbReference type="Pfam" id="PF06094"/>
    </source>
</evidence>
<dbReference type="InterPro" id="IPR013024">
    <property type="entry name" value="GGCT-like"/>
</dbReference>
<accession>A0A7S2N3T9</accession>
<evidence type="ECO:0000256" key="1">
    <source>
        <dbReference type="ARBA" id="ARBA00008861"/>
    </source>
</evidence>
<name>A0A7S2N3T9_9EUKA</name>
<evidence type="ECO:0000256" key="2">
    <source>
        <dbReference type="ARBA" id="ARBA00022679"/>
    </source>
</evidence>
<evidence type="ECO:0000256" key="3">
    <source>
        <dbReference type="ARBA" id="ARBA00030602"/>
    </source>
</evidence>
<organism evidence="5">
    <name type="scientific">Haptolina brevifila</name>
    <dbReference type="NCBI Taxonomy" id="156173"/>
    <lineage>
        <taxon>Eukaryota</taxon>
        <taxon>Haptista</taxon>
        <taxon>Haptophyta</taxon>
        <taxon>Prymnesiophyceae</taxon>
        <taxon>Prymnesiales</taxon>
        <taxon>Prymnesiaceae</taxon>
        <taxon>Haptolina</taxon>
    </lineage>
</organism>
<feature type="domain" description="Gamma-glutamylcyclotransferase AIG2-like" evidence="4">
    <location>
        <begin position="32"/>
        <end position="163"/>
    </location>
</feature>
<dbReference type="InterPro" id="IPR036568">
    <property type="entry name" value="GGCT-like_sf"/>
</dbReference>
<dbReference type="PANTHER" id="PTHR31544:SF2">
    <property type="entry name" value="AIG2-LIKE PROTEIN D"/>
    <property type="match status" value="1"/>
</dbReference>
<gene>
    <name evidence="5" type="ORF">CBRE1094_LOCUS33721</name>
</gene>
<dbReference type="EMBL" id="HBGU01061937">
    <property type="protein sequence ID" value="CAD9518210.1"/>
    <property type="molecule type" value="Transcribed_RNA"/>
</dbReference>
<dbReference type="Pfam" id="PF06094">
    <property type="entry name" value="GGACT"/>
    <property type="match status" value="1"/>
</dbReference>
<dbReference type="PANTHER" id="PTHR31544">
    <property type="entry name" value="AIG2-LIKE PROTEIN D"/>
    <property type="match status" value="1"/>
</dbReference>
<dbReference type="AlphaFoldDB" id="A0A7S2N3T9"/>
<keyword evidence="2" id="KW-0808">Transferase</keyword>
<dbReference type="SUPFAM" id="SSF110857">
    <property type="entry name" value="Gamma-glutamyl cyclotransferase-like"/>
    <property type="match status" value="1"/>
</dbReference>
<dbReference type="GO" id="GO:0016740">
    <property type="term" value="F:transferase activity"/>
    <property type="evidence" value="ECO:0007669"/>
    <property type="project" value="UniProtKB-KW"/>
</dbReference>
<evidence type="ECO:0000313" key="5">
    <source>
        <dbReference type="EMBL" id="CAD9518210.1"/>
    </source>
</evidence>
<comment type="similarity">
    <text evidence="1">Belongs to the gamma-glutamylcyclotransferase family.</text>
</comment>
<sequence>MAGSSQDDSGGVAAALPSERVNTPRAIVLRTLFVYGPMMAEEALVALLGRVPTKRPATLVGHVRCCKVGHAQQPGVCSTHRSLVRSGYPAVAKSEVHKVEGILLERLRPQEMSIFDYYEDSAYNRQLVKLTAENGFGGHEEVESLCYVWPSSRIDELDMGASWEYPQFRTSNMNAFIQEVIQPCRRRFESEQGALEEVMTAREMQRTDRSQRGS</sequence>
<proteinExistence type="inferred from homology"/>
<protein>
    <recommendedName>
        <fullName evidence="3">Putative gamma-glutamylcyclotransferase</fullName>
    </recommendedName>
</protein>
<dbReference type="InterPro" id="IPR045038">
    <property type="entry name" value="AIG2-like"/>
</dbReference>
<dbReference type="CDD" id="cd06661">
    <property type="entry name" value="GGCT_like"/>
    <property type="match status" value="1"/>
</dbReference>
<reference evidence="5" key="1">
    <citation type="submission" date="2021-01" db="EMBL/GenBank/DDBJ databases">
        <authorList>
            <person name="Corre E."/>
            <person name="Pelletier E."/>
            <person name="Niang G."/>
            <person name="Scheremetjew M."/>
            <person name="Finn R."/>
            <person name="Kale V."/>
            <person name="Holt S."/>
            <person name="Cochrane G."/>
            <person name="Meng A."/>
            <person name="Brown T."/>
            <person name="Cohen L."/>
        </authorList>
    </citation>
    <scope>NUCLEOTIDE SEQUENCE</scope>
    <source>
        <strain evidence="5">UTEX LB 985</strain>
    </source>
</reference>
<dbReference type="Gene3D" id="3.10.490.10">
    <property type="entry name" value="Gamma-glutamyl cyclotransferase-like"/>
    <property type="match status" value="1"/>
</dbReference>